<sequence>MAPELPGWIIQRNDLFEELWKQYKEEQHTREKPEVTVEVLQDDKEPLSLPVKVWETTPAHLLKHIDKTLASQVVVAKIEDELWDLDRPIEKACKISYVPFSVTEGRMVFWHSSAHVLGEACECHYNCQLSHGPPVEEGFFYDMRIGEGDSVKETDLPPLQEGANRVMKEKQPFERLWVSKKNLEKMFGYSKYKMHYINALLPEDGSTNSSCYFLGDKDGDSLQRIYGVAFPDKKLLAEHLKFLEEASKRDHRRIGQQQALFMFDDASPGSPFFEFHGNRIFLAIQNFIREQYFIRGYNEVQTPNMYDTDLWKTSGHWDHYAEDMFRLEVEKKQWALKPMNCPGHCKLFGSREWSYRELPLRIADFGVLHRNEASGALSGLTRVRKFQQDDAHIFCTLDQVTSEMEGYFDFLSHVYKTFDMGFSLKLSTRPQKYLGTIELWNTAEAKLAEALNNFCSRSGRKWELNPEDGAFYGPKIDIEVYDALKRGFQCATLQLDFNLPNRFGLEYMTGETIPKADKEDKTVNDSAGAKSKSSKKTKDGPKEIPAVEPKATSMELNAESDTQAPFVWKEKPLSAGHARPIMLHRAIVGSLERFIAVITEHFAGRWPFWLSPRQVLVVPVMPALNDYVTQVQAQLRAKQIYTDIDIGGNTMPKKILRGQQQMYNFIFVVGAQEKESGTVNIRNRDDQSTQAKGELIPLDVAIDQLVKLRDERRLVNAIDTKAVVSGGNKDDALRKAEEKLKELESKLGEDDSSIRDVIALLERARLEH</sequence>
<evidence type="ECO:0000256" key="13">
    <source>
        <dbReference type="SAM" id="MobiDB-lite"/>
    </source>
</evidence>
<dbReference type="GO" id="GO:0005524">
    <property type="term" value="F:ATP binding"/>
    <property type="evidence" value="ECO:0007669"/>
    <property type="project" value="UniProtKB-KW"/>
</dbReference>
<dbReference type="InterPro" id="IPR004095">
    <property type="entry name" value="TGS"/>
</dbReference>
<evidence type="ECO:0000256" key="12">
    <source>
        <dbReference type="SAM" id="Coils"/>
    </source>
</evidence>
<dbReference type="SUPFAM" id="SSF55186">
    <property type="entry name" value="ThrRS/AlaRS common domain"/>
    <property type="match status" value="1"/>
</dbReference>
<keyword evidence="8" id="KW-0648">Protein biosynthesis</keyword>
<dbReference type="Gene3D" id="3.40.50.800">
    <property type="entry name" value="Anticodon-binding domain"/>
    <property type="match status" value="1"/>
</dbReference>
<dbReference type="PROSITE" id="PS50862">
    <property type="entry name" value="AA_TRNA_LIGASE_II"/>
    <property type="match status" value="1"/>
</dbReference>
<dbReference type="InterPro" id="IPR012676">
    <property type="entry name" value="TGS-like"/>
</dbReference>
<evidence type="ECO:0000256" key="10">
    <source>
        <dbReference type="ARBA" id="ARBA00031900"/>
    </source>
</evidence>
<name>A0A8H3FPD8_9LECA</name>
<dbReference type="FunFam" id="3.30.980.10:FF:000005">
    <property type="entry name" value="Threonyl-tRNA synthetase, mitochondrial"/>
    <property type="match status" value="1"/>
</dbReference>
<protein>
    <recommendedName>
        <fullName evidence="3">threonine--tRNA ligase</fullName>
        <ecNumber evidence="3">6.1.1.3</ecNumber>
    </recommendedName>
    <alternativeName>
        <fullName evidence="10">Threonyl-tRNA synthetase</fullName>
    </alternativeName>
</protein>
<dbReference type="Pfam" id="PF03129">
    <property type="entry name" value="HGTP_anticodon"/>
    <property type="match status" value="1"/>
</dbReference>
<dbReference type="Gene3D" id="3.10.20.30">
    <property type="match status" value="1"/>
</dbReference>
<dbReference type="CDD" id="cd01667">
    <property type="entry name" value="TGS_ThrRS"/>
    <property type="match status" value="1"/>
</dbReference>
<dbReference type="EC" id="6.1.1.3" evidence="3"/>
<keyword evidence="7" id="KW-0067">ATP-binding</keyword>
<dbReference type="InterPro" id="IPR002320">
    <property type="entry name" value="Thr-tRNA-ligase_IIa"/>
</dbReference>
<feature type="region of interest" description="Disordered" evidence="13">
    <location>
        <begin position="516"/>
        <end position="550"/>
    </location>
</feature>
<dbReference type="Gene3D" id="3.30.930.10">
    <property type="entry name" value="Bira Bifunctional Protein, Domain 2"/>
    <property type="match status" value="1"/>
</dbReference>
<dbReference type="Gene3D" id="3.30.980.10">
    <property type="entry name" value="Threonyl-trna Synthetase, Chain A, domain 2"/>
    <property type="match status" value="1"/>
</dbReference>
<dbReference type="PANTHER" id="PTHR11451:SF46">
    <property type="entry name" value="THREONINE--TRNA LIGASE"/>
    <property type="match status" value="1"/>
</dbReference>
<dbReference type="InterPro" id="IPR033728">
    <property type="entry name" value="ThrRS_core"/>
</dbReference>
<evidence type="ECO:0000313" key="16">
    <source>
        <dbReference type="EMBL" id="CAF9927525.1"/>
    </source>
</evidence>
<feature type="domain" description="TGS" evidence="15">
    <location>
        <begin position="31"/>
        <end position="99"/>
    </location>
</feature>
<dbReference type="CDD" id="cd00860">
    <property type="entry name" value="ThrRS_anticodon"/>
    <property type="match status" value="1"/>
</dbReference>
<dbReference type="InterPro" id="IPR004154">
    <property type="entry name" value="Anticodon-bd"/>
</dbReference>
<dbReference type="PROSITE" id="PS51880">
    <property type="entry name" value="TGS"/>
    <property type="match status" value="1"/>
</dbReference>
<dbReference type="CDD" id="cd00771">
    <property type="entry name" value="ThrRS_core"/>
    <property type="match status" value="1"/>
</dbReference>
<dbReference type="InterPro" id="IPR018163">
    <property type="entry name" value="Thr/Ala-tRNA-synth_IIc_edit"/>
</dbReference>
<comment type="caution">
    <text evidence="16">The sequence shown here is derived from an EMBL/GenBank/DDBJ whole genome shotgun (WGS) entry which is preliminary data.</text>
</comment>
<evidence type="ECO:0000256" key="9">
    <source>
        <dbReference type="ARBA" id="ARBA00023146"/>
    </source>
</evidence>
<organism evidence="16 17">
    <name type="scientific">Gomphillus americanus</name>
    <dbReference type="NCBI Taxonomy" id="1940652"/>
    <lineage>
        <taxon>Eukaryota</taxon>
        <taxon>Fungi</taxon>
        <taxon>Dikarya</taxon>
        <taxon>Ascomycota</taxon>
        <taxon>Pezizomycotina</taxon>
        <taxon>Lecanoromycetes</taxon>
        <taxon>OSLEUM clade</taxon>
        <taxon>Ostropomycetidae</taxon>
        <taxon>Ostropales</taxon>
        <taxon>Graphidaceae</taxon>
        <taxon>Gomphilloideae</taxon>
        <taxon>Gomphillus</taxon>
    </lineage>
</organism>
<keyword evidence="12" id="KW-0175">Coiled coil</keyword>
<dbReference type="EMBL" id="CAJPDQ010000027">
    <property type="protein sequence ID" value="CAF9927525.1"/>
    <property type="molecule type" value="Genomic_DNA"/>
</dbReference>
<feature type="domain" description="Aminoacyl-transfer RNA synthetases class-II family profile" evidence="14">
    <location>
        <begin position="278"/>
        <end position="607"/>
    </location>
</feature>
<dbReference type="SUPFAM" id="SSF81271">
    <property type="entry name" value="TGS-like"/>
    <property type="match status" value="1"/>
</dbReference>
<dbReference type="PANTHER" id="PTHR11451">
    <property type="entry name" value="THREONINE-TRNA LIGASE"/>
    <property type="match status" value="1"/>
</dbReference>
<evidence type="ECO:0000256" key="1">
    <source>
        <dbReference type="ARBA" id="ARBA00004496"/>
    </source>
</evidence>
<dbReference type="HAMAP" id="MF_00184">
    <property type="entry name" value="Thr_tRNA_synth"/>
    <property type="match status" value="1"/>
</dbReference>
<evidence type="ECO:0000313" key="17">
    <source>
        <dbReference type="Proteomes" id="UP000664169"/>
    </source>
</evidence>
<gene>
    <name evidence="16" type="ORF">GOMPHAMPRED_004424</name>
</gene>
<dbReference type="InterPro" id="IPR012675">
    <property type="entry name" value="Beta-grasp_dom_sf"/>
</dbReference>
<comment type="similarity">
    <text evidence="2">Belongs to the class-II aminoacyl-tRNA synthetase family.</text>
</comment>
<dbReference type="GO" id="GO:0006435">
    <property type="term" value="P:threonyl-tRNA aminoacylation"/>
    <property type="evidence" value="ECO:0007669"/>
    <property type="project" value="InterPro"/>
</dbReference>
<dbReference type="SUPFAM" id="SSF55681">
    <property type="entry name" value="Class II aaRS and biotin synthetases"/>
    <property type="match status" value="1"/>
</dbReference>
<evidence type="ECO:0000256" key="4">
    <source>
        <dbReference type="ARBA" id="ARBA00022490"/>
    </source>
</evidence>
<reference evidence="16" key="1">
    <citation type="submission" date="2021-03" db="EMBL/GenBank/DDBJ databases">
        <authorList>
            <person name="Tagirdzhanova G."/>
        </authorList>
    </citation>
    <scope>NUCLEOTIDE SEQUENCE</scope>
</reference>
<dbReference type="Pfam" id="PF02824">
    <property type="entry name" value="TGS"/>
    <property type="match status" value="1"/>
</dbReference>
<dbReference type="InterPro" id="IPR002314">
    <property type="entry name" value="aa-tRNA-synt_IIb"/>
</dbReference>
<proteinExistence type="inferred from homology"/>
<comment type="subcellular location">
    <subcellularLocation>
        <location evidence="1">Cytoplasm</location>
    </subcellularLocation>
</comment>
<keyword evidence="6" id="KW-0547">Nucleotide-binding</keyword>
<keyword evidence="5" id="KW-0436">Ligase</keyword>
<evidence type="ECO:0000256" key="3">
    <source>
        <dbReference type="ARBA" id="ARBA00013163"/>
    </source>
</evidence>
<dbReference type="Pfam" id="PF00587">
    <property type="entry name" value="tRNA-synt_2b"/>
    <property type="match status" value="1"/>
</dbReference>
<dbReference type="PRINTS" id="PR01047">
    <property type="entry name" value="TRNASYNTHTHR"/>
</dbReference>
<dbReference type="OrthoDB" id="5423599at2759"/>
<evidence type="ECO:0000256" key="8">
    <source>
        <dbReference type="ARBA" id="ARBA00022917"/>
    </source>
</evidence>
<dbReference type="AlphaFoldDB" id="A0A8H3FPD8"/>
<dbReference type="InterPro" id="IPR045864">
    <property type="entry name" value="aa-tRNA-synth_II/BPL/LPL"/>
</dbReference>
<dbReference type="GO" id="GO:0005739">
    <property type="term" value="C:mitochondrion"/>
    <property type="evidence" value="ECO:0007669"/>
    <property type="project" value="TreeGrafter"/>
</dbReference>
<evidence type="ECO:0000256" key="11">
    <source>
        <dbReference type="ARBA" id="ARBA00049515"/>
    </source>
</evidence>
<dbReference type="Proteomes" id="UP000664169">
    <property type="component" value="Unassembled WGS sequence"/>
</dbReference>
<evidence type="ECO:0000259" key="15">
    <source>
        <dbReference type="PROSITE" id="PS51880"/>
    </source>
</evidence>
<dbReference type="InterPro" id="IPR036621">
    <property type="entry name" value="Anticodon-bd_dom_sf"/>
</dbReference>
<keyword evidence="17" id="KW-1185">Reference proteome</keyword>
<evidence type="ECO:0000259" key="14">
    <source>
        <dbReference type="PROSITE" id="PS50862"/>
    </source>
</evidence>
<keyword evidence="4" id="KW-0963">Cytoplasm</keyword>
<dbReference type="SUPFAM" id="SSF52954">
    <property type="entry name" value="Class II aaRS ABD-related"/>
    <property type="match status" value="1"/>
</dbReference>
<feature type="coiled-coil region" evidence="12">
    <location>
        <begin position="726"/>
        <end position="753"/>
    </location>
</feature>
<evidence type="ECO:0000256" key="2">
    <source>
        <dbReference type="ARBA" id="ARBA00008226"/>
    </source>
</evidence>
<dbReference type="InterPro" id="IPR047246">
    <property type="entry name" value="ThrRS_anticodon"/>
</dbReference>
<evidence type="ECO:0000256" key="7">
    <source>
        <dbReference type="ARBA" id="ARBA00022840"/>
    </source>
</evidence>
<evidence type="ECO:0000256" key="6">
    <source>
        <dbReference type="ARBA" id="ARBA00022741"/>
    </source>
</evidence>
<dbReference type="InterPro" id="IPR006195">
    <property type="entry name" value="aa-tRNA-synth_II"/>
</dbReference>
<evidence type="ECO:0000256" key="5">
    <source>
        <dbReference type="ARBA" id="ARBA00022598"/>
    </source>
</evidence>
<dbReference type="GO" id="GO:0004829">
    <property type="term" value="F:threonine-tRNA ligase activity"/>
    <property type="evidence" value="ECO:0007669"/>
    <property type="project" value="UniProtKB-EC"/>
</dbReference>
<accession>A0A8H3FPD8</accession>
<keyword evidence="9" id="KW-0030">Aminoacyl-tRNA synthetase</keyword>
<comment type="catalytic activity">
    <reaction evidence="11">
        <text>tRNA(Thr) + L-threonine + ATP = L-threonyl-tRNA(Thr) + AMP + diphosphate + H(+)</text>
        <dbReference type="Rhea" id="RHEA:24624"/>
        <dbReference type="Rhea" id="RHEA-COMP:9670"/>
        <dbReference type="Rhea" id="RHEA-COMP:9704"/>
        <dbReference type="ChEBI" id="CHEBI:15378"/>
        <dbReference type="ChEBI" id="CHEBI:30616"/>
        <dbReference type="ChEBI" id="CHEBI:33019"/>
        <dbReference type="ChEBI" id="CHEBI:57926"/>
        <dbReference type="ChEBI" id="CHEBI:78442"/>
        <dbReference type="ChEBI" id="CHEBI:78534"/>
        <dbReference type="ChEBI" id="CHEBI:456215"/>
        <dbReference type="EC" id="6.1.1.3"/>
    </reaction>
</comment>
<dbReference type="NCBIfam" id="TIGR00418">
    <property type="entry name" value="thrS"/>
    <property type="match status" value="1"/>
</dbReference>